<dbReference type="GO" id="GO:0051539">
    <property type="term" value="F:4 iron, 4 sulfur cluster binding"/>
    <property type="evidence" value="ECO:0007669"/>
    <property type="project" value="UniProtKB-KW"/>
</dbReference>
<reference evidence="9 10" key="1">
    <citation type="submission" date="2020-01" db="EMBL/GenBank/DDBJ databases">
        <title>Genome sequence of Desulfovibrio aerotolerans DSM 16695(T).</title>
        <authorList>
            <person name="Karnachuk O."/>
            <person name="Avakyan M."/>
            <person name="Mardanov A."/>
            <person name="Kadnikov V."/>
            <person name="Ravin N."/>
        </authorList>
    </citation>
    <scope>NUCLEOTIDE SEQUENCE [LARGE SCALE GENOMIC DNA]</scope>
    <source>
        <strain evidence="9 10">DSM 16695</strain>
    </source>
</reference>
<dbReference type="Proteomes" id="UP000482487">
    <property type="component" value="Unassembled WGS sequence"/>
</dbReference>
<dbReference type="InterPro" id="IPR023404">
    <property type="entry name" value="rSAM_horseshoe"/>
</dbReference>
<dbReference type="AlphaFoldDB" id="A0A7C9IJU5"/>
<feature type="region of interest" description="Disordered" evidence="7">
    <location>
        <begin position="298"/>
        <end position="323"/>
    </location>
</feature>
<dbReference type="InterPro" id="IPR006638">
    <property type="entry name" value="Elp3/MiaA/NifB-like_rSAM"/>
</dbReference>
<dbReference type="InterPro" id="IPR032432">
    <property type="entry name" value="Radical_SAM_C"/>
</dbReference>
<sequence>MPPRLHTLSQALRAVFGRRAKKIPLDAGSSCPNRDGTLSLGGCLFCNAAGSGTGLHLKGFGLLAQWAALTGPARRRGEALLGYLQSFSNTYGPPERLAALLAEMATLPDIAGLCLGTRPDCLDDAKISLLAAAPLGHVRLEMGLQSANDATLARINRGHTAATFARASRDAAAAGLFVTAHVMAGLPGETVADFLATVDFLATLPIAGVKFHNTLVVAGSGLAGLYAAGGYVPMAREDYVAAVCQAITRLPAHVAIERQNADPAPGELVAPAWAADKQGILREIAARLEREDIWQGMGMEREREEEDKECLRRPGGIIPPGPP</sequence>
<comment type="cofactor">
    <cofactor evidence="1">
        <name>[4Fe-4S] cluster</name>
        <dbReference type="ChEBI" id="CHEBI:49883"/>
    </cofactor>
</comment>
<keyword evidence="4" id="KW-0479">Metal-binding</keyword>
<feature type="domain" description="Radical SAM core" evidence="8">
    <location>
        <begin position="15"/>
        <end position="264"/>
    </location>
</feature>
<accession>A0A7C9IJU5</accession>
<evidence type="ECO:0000256" key="6">
    <source>
        <dbReference type="ARBA" id="ARBA00023014"/>
    </source>
</evidence>
<dbReference type="OrthoDB" id="9801689at2"/>
<organism evidence="9 10">
    <name type="scientific">Solidesulfovibrio aerotolerans</name>
    <dbReference type="NCBI Taxonomy" id="295255"/>
    <lineage>
        <taxon>Bacteria</taxon>
        <taxon>Pseudomonadati</taxon>
        <taxon>Thermodesulfobacteriota</taxon>
        <taxon>Desulfovibrionia</taxon>
        <taxon>Desulfovibrionales</taxon>
        <taxon>Desulfovibrionaceae</taxon>
        <taxon>Solidesulfovibrio</taxon>
    </lineage>
</organism>
<evidence type="ECO:0000256" key="5">
    <source>
        <dbReference type="ARBA" id="ARBA00023004"/>
    </source>
</evidence>
<evidence type="ECO:0000256" key="2">
    <source>
        <dbReference type="ARBA" id="ARBA00022485"/>
    </source>
</evidence>
<evidence type="ECO:0000256" key="3">
    <source>
        <dbReference type="ARBA" id="ARBA00022691"/>
    </source>
</evidence>
<dbReference type="PANTHER" id="PTHR11135">
    <property type="entry name" value="HISTONE ACETYLTRANSFERASE-RELATED"/>
    <property type="match status" value="1"/>
</dbReference>
<dbReference type="RefSeq" id="WP_160959024.1">
    <property type="nucleotide sequence ID" value="NZ_WVUD01000004.1"/>
</dbReference>
<protein>
    <submittedName>
        <fullName evidence="9">TIGR01212 family radical SAM protein</fullName>
    </submittedName>
</protein>
<dbReference type="GO" id="GO:0046872">
    <property type="term" value="F:metal ion binding"/>
    <property type="evidence" value="ECO:0007669"/>
    <property type="project" value="UniProtKB-KW"/>
</dbReference>
<evidence type="ECO:0000259" key="8">
    <source>
        <dbReference type="PROSITE" id="PS51918"/>
    </source>
</evidence>
<dbReference type="SMART" id="SM00729">
    <property type="entry name" value="Elp3"/>
    <property type="match status" value="1"/>
</dbReference>
<dbReference type="InterPro" id="IPR007197">
    <property type="entry name" value="rSAM"/>
</dbReference>
<dbReference type="SFLD" id="SFLDG01086">
    <property type="entry name" value="elongater_protein-like"/>
    <property type="match status" value="1"/>
</dbReference>
<dbReference type="Pfam" id="PF16199">
    <property type="entry name" value="Radical_SAM_C"/>
    <property type="match status" value="1"/>
</dbReference>
<dbReference type="PANTHER" id="PTHR11135:SF1">
    <property type="entry name" value="PROTEIN YHCC"/>
    <property type="match status" value="1"/>
</dbReference>
<proteinExistence type="predicted"/>
<dbReference type="EMBL" id="WVUD01000004">
    <property type="protein sequence ID" value="MYL82381.1"/>
    <property type="molecule type" value="Genomic_DNA"/>
</dbReference>
<keyword evidence="5" id="KW-0408">Iron</keyword>
<dbReference type="InterPro" id="IPR005911">
    <property type="entry name" value="YhcC-like"/>
</dbReference>
<gene>
    <name evidence="9" type="ORF">GTA51_04410</name>
</gene>
<evidence type="ECO:0000256" key="7">
    <source>
        <dbReference type="SAM" id="MobiDB-lite"/>
    </source>
</evidence>
<dbReference type="InterPro" id="IPR039661">
    <property type="entry name" value="ELP3"/>
</dbReference>
<keyword evidence="10" id="KW-1185">Reference proteome</keyword>
<evidence type="ECO:0000313" key="10">
    <source>
        <dbReference type="Proteomes" id="UP000482487"/>
    </source>
</evidence>
<dbReference type="SFLD" id="SFLDS00029">
    <property type="entry name" value="Radical_SAM"/>
    <property type="match status" value="1"/>
</dbReference>
<name>A0A7C9IJU5_9BACT</name>
<evidence type="ECO:0000256" key="1">
    <source>
        <dbReference type="ARBA" id="ARBA00001966"/>
    </source>
</evidence>
<evidence type="ECO:0000313" key="9">
    <source>
        <dbReference type="EMBL" id="MYL82381.1"/>
    </source>
</evidence>
<keyword evidence="6" id="KW-0411">Iron-sulfur</keyword>
<evidence type="ECO:0000256" key="4">
    <source>
        <dbReference type="ARBA" id="ARBA00022723"/>
    </source>
</evidence>
<dbReference type="PROSITE" id="PS51918">
    <property type="entry name" value="RADICAL_SAM"/>
    <property type="match status" value="1"/>
</dbReference>
<dbReference type="NCBIfam" id="TIGR01212">
    <property type="entry name" value="TIGR01212 family radical SAM protein"/>
    <property type="match status" value="1"/>
</dbReference>
<comment type="caution">
    <text evidence="9">The sequence shown here is derived from an EMBL/GenBank/DDBJ whole genome shotgun (WGS) entry which is preliminary data.</text>
</comment>
<dbReference type="SFLD" id="SFLDG01091">
    <property type="entry name" value="uncharacterized_CHP01210-like"/>
    <property type="match status" value="1"/>
</dbReference>
<keyword evidence="3" id="KW-0949">S-adenosyl-L-methionine</keyword>
<dbReference type="GO" id="GO:0003824">
    <property type="term" value="F:catalytic activity"/>
    <property type="evidence" value="ECO:0007669"/>
    <property type="project" value="InterPro"/>
</dbReference>
<dbReference type="SUPFAM" id="SSF102114">
    <property type="entry name" value="Radical SAM enzymes"/>
    <property type="match status" value="1"/>
</dbReference>
<dbReference type="Pfam" id="PF04055">
    <property type="entry name" value="Radical_SAM"/>
    <property type="match status" value="1"/>
</dbReference>
<dbReference type="Gene3D" id="3.80.30.20">
    <property type="entry name" value="tm_1862 like domain"/>
    <property type="match status" value="1"/>
</dbReference>
<dbReference type="InterPro" id="IPR058240">
    <property type="entry name" value="rSAM_sf"/>
</dbReference>
<keyword evidence="2" id="KW-0004">4Fe-4S</keyword>